<keyword evidence="3" id="KW-1185">Reference proteome</keyword>
<sequence>MDRAEQNSQVASAGKAATKAAQTGLKIPTVAQMTTTAVQTGLKNPMVEQMTTTAMQTELKTLWADQTCQDRQETQELMCAQPTHIKWVWPQRPVLQFLKAQVWLPSRLRVLELTHGLTQSDSPAAGSIHGRVLCHSDLRLAGKIQVQLYCEIQKINAIQPGMSQDIIQNNEKTRKQKPENKNKKTKTRPSARMCSAADLCNDEVQVAVISILVIECVVIGGRWSLTCL</sequence>
<evidence type="ECO:0000256" key="1">
    <source>
        <dbReference type="SAM" id="MobiDB-lite"/>
    </source>
</evidence>
<evidence type="ECO:0000313" key="3">
    <source>
        <dbReference type="Proteomes" id="UP000281406"/>
    </source>
</evidence>
<evidence type="ECO:0000313" key="2">
    <source>
        <dbReference type="EMBL" id="ROL44968.1"/>
    </source>
</evidence>
<comment type="caution">
    <text evidence="2">The sequence shown here is derived from an EMBL/GenBank/DDBJ whole genome shotgun (WGS) entry which is preliminary data.</text>
</comment>
<accession>A0A3N0YGN6</accession>
<organism evidence="2 3">
    <name type="scientific">Anabarilius grahami</name>
    <name type="common">Kanglang fish</name>
    <name type="synonym">Barilius grahami</name>
    <dbReference type="NCBI Taxonomy" id="495550"/>
    <lineage>
        <taxon>Eukaryota</taxon>
        <taxon>Metazoa</taxon>
        <taxon>Chordata</taxon>
        <taxon>Craniata</taxon>
        <taxon>Vertebrata</taxon>
        <taxon>Euteleostomi</taxon>
        <taxon>Actinopterygii</taxon>
        <taxon>Neopterygii</taxon>
        <taxon>Teleostei</taxon>
        <taxon>Ostariophysi</taxon>
        <taxon>Cypriniformes</taxon>
        <taxon>Xenocyprididae</taxon>
        <taxon>Xenocypridinae</taxon>
        <taxon>Xenocypridinae incertae sedis</taxon>
        <taxon>Anabarilius</taxon>
    </lineage>
</organism>
<gene>
    <name evidence="2" type="ORF">DPX16_19908</name>
</gene>
<dbReference type="Proteomes" id="UP000281406">
    <property type="component" value="Unassembled WGS sequence"/>
</dbReference>
<dbReference type="EMBL" id="RJVU01042615">
    <property type="protein sequence ID" value="ROL44968.1"/>
    <property type="molecule type" value="Genomic_DNA"/>
</dbReference>
<reference evidence="2 3" key="1">
    <citation type="submission" date="2018-10" db="EMBL/GenBank/DDBJ databases">
        <title>Genome assembly for a Yunnan-Guizhou Plateau 3E fish, Anabarilius grahami (Regan), and its evolutionary and genetic applications.</title>
        <authorList>
            <person name="Jiang W."/>
        </authorList>
    </citation>
    <scope>NUCLEOTIDE SEQUENCE [LARGE SCALE GENOMIC DNA]</scope>
    <source>
        <strain evidence="2">AG-KIZ</strain>
        <tissue evidence="2">Muscle</tissue>
    </source>
</reference>
<feature type="compositionally biased region" description="Basic and acidic residues" evidence="1">
    <location>
        <begin position="171"/>
        <end position="182"/>
    </location>
</feature>
<protein>
    <submittedName>
        <fullName evidence="2">Uncharacterized protein</fullName>
    </submittedName>
</protein>
<name>A0A3N0YGN6_ANAGA</name>
<feature type="region of interest" description="Disordered" evidence="1">
    <location>
        <begin position="170"/>
        <end position="189"/>
    </location>
</feature>
<dbReference type="AlphaFoldDB" id="A0A3N0YGN6"/>
<proteinExistence type="predicted"/>